<evidence type="ECO:0000313" key="1">
    <source>
        <dbReference type="EMBL" id="TKC59162.1"/>
    </source>
</evidence>
<dbReference type="Proteomes" id="UP000309594">
    <property type="component" value="Unassembled WGS sequence"/>
</dbReference>
<protein>
    <submittedName>
        <fullName evidence="1">Uncharacterized protein</fullName>
    </submittedName>
</protein>
<dbReference type="RefSeq" id="WP_136881035.1">
    <property type="nucleotide sequence ID" value="NZ_SWDX01000006.1"/>
</dbReference>
<evidence type="ECO:0000313" key="2">
    <source>
        <dbReference type="Proteomes" id="UP000309594"/>
    </source>
</evidence>
<organism evidence="1 2">
    <name type="scientific">Pedobacter hiemivivus</name>
    <dbReference type="NCBI Taxonomy" id="2530454"/>
    <lineage>
        <taxon>Bacteria</taxon>
        <taxon>Pseudomonadati</taxon>
        <taxon>Bacteroidota</taxon>
        <taxon>Sphingobacteriia</taxon>
        <taxon>Sphingobacteriales</taxon>
        <taxon>Sphingobacteriaceae</taxon>
        <taxon>Pedobacter</taxon>
    </lineage>
</organism>
<reference evidence="1 2" key="1">
    <citation type="submission" date="2019-04" db="EMBL/GenBank/DDBJ databases">
        <title>Pedobacter sp. RP-1-16 sp. nov., isolated from Arctic soil.</title>
        <authorList>
            <person name="Dahal R.H."/>
            <person name="Kim D.-U."/>
        </authorList>
    </citation>
    <scope>NUCLEOTIDE SEQUENCE [LARGE SCALE GENOMIC DNA]</scope>
    <source>
        <strain evidence="1 2">RP-1-16</strain>
    </source>
</reference>
<sequence length="257" mass="29370">MGLFDVFKKKGQPATIDQTPVRELYLGDLEKTQLIFELIDVPRENRGEEWQKSFLENIVHASFRCGDPQVITGPDGFPYFQLFMPRPKERFQCYVIDRMKDDFLLKSGYGVVINPNDGQPDWVLSYGDILNLHLTGSFYTTGPTLFSGAKEDETIRKDEKVLVGQPSEFVLPETARTILRQFLLNNGVKSPKVLLMSRNGGPGEEASQDLVFNLTPEAFETEELFRSVTQHLAWFLPRHYSFAALSEKQFSDCFMPL</sequence>
<name>A0A4U1GD89_9SPHI</name>
<accession>A0A4U1GD89</accession>
<dbReference type="AlphaFoldDB" id="A0A4U1GD89"/>
<gene>
    <name evidence="1" type="ORF">FBD94_16655</name>
</gene>
<proteinExistence type="predicted"/>
<comment type="caution">
    <text evidence="1">The sequence shown here is derived from an EMBL/GenBank/DDBJ whole genome shotgun (WGS) entry which is preliminary data.</text>
</comment>
<dbReference type="EMBL" id="SWDX01000006">
    <property type="protein sequence ID" value="TKC59162.1"/>
    <property type="molecule type" value="Genomic_DNA"/>
</dbReference>